<accession>A0A532VAX4</accession>
<dbReference type="PIRSF" id="PIRSF004681">
    <property type="entry name" value="UCP004681"/>
    <property type="match status" value="1"/>
</dbReference>
<protein>
    <submittedName>
        <fullName evidence="2">Secondary thiamine-phosphate synthase enzyme</fullName>
    </submittedName>
</protein>
<proteinExistence type="inferred from homology"/>
<dbReference type="InterPro" id="IPR035917">
    <property type="entry name" value="YjbQ-like_sf"/>
</dbReference>
<evidence type="ECO:0000313" key="3">
    <source>
        <dbReference type="Proteomes" id="UP000317778"/>
    </source>
</evidence>
<dbReference type="Gene3D" id="2.60.120.460">
    <property type="entry name" value="YjbQ-like"/>
    <property type="match status" value="1"/>
</dbReference>
<dbReference type="NCBIfam" id="TIGR00149">
    <property type="entry name" value="TIGR00149_YjbQ"/>
    <property type="match status" value="1"/>
</dbReference>
<dbReference type="PANTHER" id="PTHR30615:SF8">
    <property type="entry name" value="UPF0047 PROTEIN C4A8.02C"/>
    <property type="match status" value="1"/>
</dbReference>
<reference evidence="2 3" key="1">
    <citation type="submission" date="2017-06" db="EMBL/GenBank/DDBJ databases">
        <title>Novel microbial phyla capable of carbon fixation and sulfur reduction in deep-sea sediments.</title>
        <authorList>
            <person name="Huang J."/>
            <person name="Baker B."/>
            <person name="Wang Y."/>
        </authorList>
    </citation>
    <scope>NUCLEOTIDE SEQUENCE [LARGE SCALE GENOMIC DNA]</scope>
    <source>
        <strain evidence="2">B3_TA06</strain>
    </source>
</reference>
<comment type="similarity">
    <text evidence="1">Belongs to the UPF0047 family.</text>
</comment>
<dbReference type="PANTHER" id="PTHR30615">
    <property type="entry name" value="UNCHARACTERIZED PROTEIN YJBQ-RELATED"/>
    <property type="match status" value="1"/>
</dbReference>
<name>A0A532VAX4_UNCT6</name>
<dbReference type="SUPFAM" id="SSF111038">
    <property type="entry name" value="YjbQ-like"/>
    <property type="match status" value="1"/>
</dbReference>
<dbReference type="EMBL" id="NJBO01000001">
    <property type="protein sequence ID" value="TKJ44353.1"/>
    <property type="molecule type" value="Genomic_DNA"/>
</dbReference>
<sequence length="140" mass="15188">MAVFSDKISLSTKGFCDVHDITPRLRGILTESGLQEGICCVILAGSTGGITTIEYEPGVLKDLCEVLEKITPSDKSYHHDAAWGDGNGFSHLRSALIGASASIPFSSGKLILGTWQQVVFLDFDNRPRERTLHVQLVGEK</sequence>
<evidence type="ECO:0000313" key="2">
    <source>
        <dbReference type="EMBL" id="TKJ44353.1"/>
    </source>
</evidence>
<dbReference type="AlphaFoldDB" id="A0A532VAX4"/>
<dbReference type="InterPro" id="IPR001602">
    <property type="entry name" value="UPF0047_YjbQ-like"/>
</dbReference>
<evidence type="ECO:0000256" key="1">
    <source>
        <dbReference type="ARBA" id="ARBA00005534"/>
    </source>
</evidence>
<organism evidence="2 3">
    <name type="scientific">candidate division TA06 bacterium B3_TA06</name>
    <dbReference type="NCBI Taxonomy" id="2012487"/>
    <lineage>
        <taxon>Bacteria</taxon>
        <taxon>Bacteria division TA06</taxon>
    </lineage>
</organism>
<gene>
    <name evidence="2" type="ORF">CEE36_01020</name>
</gene>
<comment type="caution">
    <text evidence="2">The sequence shown here is derived from an EMBL/GenBank/DDBJ whole genome shotgun (WGS) entry which is preliminary data.</text>
</comment>
<dbReference type="Pfam" id="PF01894">
    <property type="entry name" value="YjbQ"/>
    <property type="match status" value="1"/>
</dbReference>
<dbReference type="Proteomes" id="UP000317778">
    <property type="component" value="Unassembled WGS sequence"/>
</dbReference>